<dbReference type="AlphaFoldDB" id="A0A0B7BQM3"/>
<proteinExistence type="predicted"/>
<accession>A0A0B7BQM3</accession>
<organism evidence="1">
    <name type="scientific">Arion vulgaris</name>
    <dbReference type="NCBI Taxonomy" id="1028688"/>
    <lineage>
        <taxon>Eukaryota</taxon>
        <taxon>Metazoa</taxon>
        <taxon>Spiralia</taxon>
        <taxon>Lophotrochozoa</taxon>
        <taxon>Mollusca</taxon>
        <taxon>Gastropoda</taxon>
        <taxon>Heterobranchia</taxon>
        <taxon>Euthyneura</taxon>
        <taxon>Panpulmonata</taxon>
        <taxon>Eupulmonata</taxon>
        <taxon>Stylommatophora</taxon>
        <taxon>Helicina</taxon>
        <taxon>Arionoidea</taxon>
        <taxon>Arionidae</taxon>
        <taxon>Arion</taxon>
    </lineage>
</organism>
<feature type="non-terminal residue" evidence="1">
    <location>
        <position position="1"/>
    </location>
</feature>
<dbReference type="EMBL" id="HACG01048312">
    <property type="protein sequence ID" value="CEK95177.1"/>
    <property type="molecule type" value="Transcribed_RNA"/>
</dbReference>
<reference evidence="1" key="1">
    <citation type="submission" date="2014-12" db="EMBL/GenBank/DDBJ databases">
        <title>Insight into the proteome of Arion vulgaris.</title>
        <authorList>
            <person name="Aradska J."/>
            <person name="Bulat T."/>
            <person name="Smidak R."/>
            <person name="Sarate P."/>
            <person name="Gangsoo J."/>
            <person name="Sialana F."/>
            <person name="Bilban M."/>
            <person name="Lubec G."/>
        </authorList>
    </citation>
    <scope>NUCLEOTIDE SEQUENCE</scope>
    <source>
        <tissue evidence="1">Skin</tissue>
    </source>
</reference>
<name>A0A0B7BQM3_9EUPU</name>
<evidence type="ECO:0000313" key="1">
    <source>
        <dbReference type="EMBL" id="CEK95177.1"/>
    </source>
</evidence>
<protein>
    <submittedName>
        <fullName evidence="1">Uncharacterized protein</fullName>
    </submittedName>
</protein>
<sequence length="55" mass="6449">LWRCALRPQCLCLNPIHNKQKPNSLPIIHSKINIANKHTKTAIEEKMERIIPCKY</sequence>
<gene>
    <name evidence="1" type="primary">ORF205756</name>
</gene>